<dbReference type="AlphaFoldDB" id="A0A7J6P5S1"/>
<dbReference type="Pfam" id="PF00169">
    <property type="entry name" value="PH"/>
    <property type="match status" value="1"/>
</dbReference>
<dbReference type="InterPro" id="IPR023393">
    <property type="entry name" value="START-like_dom_sf"/>
</dbReference>
<gene>
    <name evidence="3" type="ORF">FOZ60_015446</name>
</gene>
<evidence type="ECO:0000259" key="2">
    <source>
        <dbReference type="PROSITE" id="PS50003"/>
    </source>
</evidence>
<dbReference type="Gene3D" id="2.30.29.30">
    <property type="entry name" value="Pleckstrin-homology domain (PH domain)/Phosphotyrosine-binding domain (PTB)"/>
    <property type="match status" value="1"/>
</dbReference>
<dbReference type="Proteomes" id="UP000541610">
    <property type="component" value="Unassembled WGS sequence"/>
</dbReference>
<accession>A0A7J6P5S1</accession>
<reference evidence="3 4" key="1">
    <citation type="submission" date="2020-04" db="EMBL/GenBank/DDBJ databases">
        <title>Perkinsus olseni comparative genomics.</title>
        <authorList>
            <person name="Bogema D.R."/>
        </authorList>
    </citation>
    <scope>NUCLEOTIDE SEQUENCE [LARGE SCALE GENOMIC DNA]</scope>
    <source>
        <strain evidence="3">00978-12</strain>
    </source>
</reference>
<dbReference type="EMBL" id="JABANP010000078">
    <property type="protein sequence ID" value="KAF4691448.1"/>
    <property type="molecule type" value="Genomic_DNA"/>
</dbReference>
<proteinExistence type="predicted"/>
<dbReference type="PANTHER" id="PTHR10658">
    <property type="entry name" value="PHOSPHATIDYLINOSITOL TRANSFER PROTEIN"/>
    <property type="match status" value="1"/>
</dbReference>
<dbReference type="Pfam" id="PF02121">
    <property type="entry name" value="IP_trans"/>
    <property type="match status" value="1"/>
</dbReference>
<dbReference type="PROSITE" id="PS50003">
    <property type="entry name" value="PH_DOMAIN"/>
    <property type="match status" value="1"/>
</dbReference>
<feature type="region of interest" description="Disordered" evidence="1">
    <location>
        <begin position="427"/>
        <end position="486"/>
    </location>
</feature>
<dbReference type="Gene3D" id="3.30.530.20">
    <property type="match status" value="1"/>
</dbReference>
<evidence type="ECO:0000256" key="1">
    <source>
        <dbReference type="SAM" id="MobiDB-lite"/>
    </source>
</evidence>
<dbReference type="InterPro" id="IPR011993">
    <property type="entry name" value="PH-like_dom_sf"/>
</dbReference>
<dbReference type="GO" id="GO:0008526">
    <property type="term" value="F:phosphatidylinositol transfer activity"/>
    <property type="evidence" value="ECO:0007669"/>
    <property type="project" value="UniProtKB-ARBA"/>
</dbReference>
<feature type="compositionally biased region" description="Low complexity" evidence="1">
    <location>
        <begin position="262"/>
        <end position="277"/>
    </location>
</feature>
<feature type="compositionally biased region" description="Polar residues" evidence="1">
    <location>
        <begin position="279"/>
        <end position="290"/>
    </location>
</feature>
<feature type="domain" description="PH" evidence="2">
    <location>
        <begin position="324"/>
        <end position="423"/>
    </location>
</feature>
<dbReference type="PANTHER" id="PTHR10658:SF11">
    <property type="entry name" value="VIBRATOR, ISOFORM B"/>
    <property type="match status" value="1"/>
</dbReference>
<protein>
    <recommendedName>
        <fullName evidence="2">PH domain-containing protein</fullName>
    </recommendedName>
</protein>
<dbReference type="GO" id="GO:0005737">
    <property type="term" value="C:cytoplasm"/>
    <property type="evidence" value="ECO:0007669"/>
    <property type="project" value="UniProtKB-ARBA"/>
</dbReference>
<sequence>MEIEQYHVAQLYMVAKSSLEDTTGGAGVEVVTNEPYDNGETQGQFTHKRISIAPYLPSWVTSLVNPDWLVFDEKSWNAFPRCRTVYSCPMLSEFSMEIDSMHIEGNCTDDNALKLDESDLAKRKVDFIDIVNDRISSKDYNPDEDPTKWRSEKLGMGPLESDWMDTTRPIMTCYKNRVESFIVKATKTTLFKYHRKCVCWADEWAALTMDDIRLMEDKVQKKLRKFWRDKRIEEGLEVPDDSDSSEVDMEVEDTPKAEEDASPGSTSGRSRSTSRLSTNKDTTGLLTVTASPVDPARTSVSASVNNDISIIGASAKANRKAGVDVMRTGSLFKLGDGIINTSWNERYFVLSGSVLSYYRDSRELRPKDSISMKGAVVQWCGSHKGREHAFIVMPRDNRRQIVVSGGSEGETRQWMLWCQEAADKATATTSAEGSSPKAVSAASVTTEGQPREEEASKVEAGAGQNAELEQPSRAESVEEVKPTSTGGLLPEECTRYLPKEALKGVEGLLRFVRCGNQRNDMCVVSTDKGLRLWREVERGREEASFTVLLSKIWSEATRVDFYSIPLSIAFAITTGFVFILSHDWCLSDTSSCPYSHYVAYVPAGVVVGEVSIPTTSDGLIEAALLDLSEWHRWTPALHGDAAARLSCTGLSDGEGTLPSLIMLHSNQKHNDEYTCWAVYPQSSSVSVMMAGTNGPGKAKRTLAFIREFLSGLQLITVVCPRPRPSLPDLAMPRGSEHIHATRRGSGGWVELPVPFGVAGLDSALKTALLHNSEEAVVGGRLEGEDAASVMPTLMAMSYMFLQSSVYMPRASTAVVNNDAPRASSDAFLATTPTAAAASKAVIIPGDTCQCKATPRGGRRGGQGGAEICWEAINANHAYYLVTEEKGNGQWTQRGTIKYGVSLLPPSLRHRTTGIVLNLTGHHYIDFLGSDNGNIAAERSNKRSSNKAVTARVTELPKLVCRPLSGSSKHCLLRWEGCISISIPGDTGGTCKLSIADPSTGLVTGSVRNGRGALHSYAEGNIFDRLCFDGEPLWVSGELPDDLVQPSEETVGAFPPKGPLVEIKVESIKRLLPTDCHSHHSTGRSSRVSS</sequence>
<evidence type="ECO:0000313" key="4">
    <source>
        <dbReference type="Proteomes" id="UP000541610"/>
    </source>
</evidence>
<dbReference type="SMART" id="SM00233">
    <property type="entry name" value="PH"/>
    <property type="match status" value="1"/>
</dbReference>
<evidence type="ECO:0000313" key="3">
    <source>
        <dbReference type="EMBL" id="KAF4691448.1"/>
    </source>
</evidence>
<comment type="caution">
    <text evidence="3">The sequence shown here is derived from an EMBL/GenBank/DDBJ whole genome shotgun (WGS) entry which is preliminary data.</text>
</comment>
<dbReference type="GO" id="GO:0071944">
    <property type="term" value="C:cell periphery"/>
    <property type="evidence" value="ECO:0007669"/>
    <property type="project" value="UniProtKB-ARBA"/>
</dbReference>
<dbReference type="InterPro" id="IPR001849">
    <property type="entry name" value="PH_domain"/>
</dbReference>
<dbReference type="PRINTS" id="PR00391">
    <property type="entry name" value="PITRANSFER"/>
</dbReference>
<dbReference type="FunFam" id="3.30.530.20:FF:000028">
    <property type="entry name" value="Phosphatidylinositol transfer protein 5"/>
    <property type="match status" value="1"/>
</dbReference>
<dbReference type="InterPro" id="IPR001666">
    <property type="entry name" value="PI_transfer"/>
</dbReference>
<feature type="region of interest" description="Disordered" evidence="1">
    <location>
        <begin position="237"/>
        <end position="290"/>
    </location>
</feature>
<dbReference type="SUPFAM" id="SSF55961">
    <property type="entry name" value="Bet v1-like"/>
    <property type="match status" value="1"/>
</dbReference>
<organism evidence="3 4">
    <name type="scientific">Perkinsus olseni</name>
    <name type="common">Perkinsus atlanticus</name>
    <dbReference type="NCBI Taxonomy" id="32597"/>
    <lineage>
        <taxon>Eukaryota</taxon>
        <taxon>Sar</taxon>
        <taxon>Alveolata</taxon>
        <taxon>Perkinsozoa</taxon>
        <taxon>Perkinsea</taxon>
        <taxon>Perkinsida</taxon>
        <taxon>Perkinsidae</taxon>
        <taxon>Perkinsus</taxon>
    </lineage>
</organism>
<feature type="compositionally biased region" description="Acidic residues" evidence="1">
    <location>
        <begin position="237"/>
        <end position="252"/>
    </location>
</feature>
<dbReference type="SUPFAM" id="SSF50729">
    <property type="entry name" value="PH domain-like"/>
    <property type="match status" value="1"/>
</dbReference>
<dbReference type="OrthoDB" id="18453at2759"/>
<feature type="compositionally biased region" description="Basic and acidic residues" evidence="1">
    <location>
        <begin position="470"/>
        <end position="481"/>
    </location>
</feature>
<dbReference type="InterPro" id="IPR055261">
    <property type="entry name" value="PI_transfer_N"/>
</dbReference>
<name>A0A7J6P5S1_PEROL</name>